<dbReference type="GO" id="GO:0016020">
    <property type="term" value="C:membrane"/>
    <property type="evidence" value="ECO:0007669"/>
    <property type="project" value="UniProtKB-SubCell"/>
</dbReference>
<dbReference type="SUPFAM" id="SSF53756">
    <property type="entry name" value="UDP-Glycosyltransferase/glycogen phosphorylase"/>
    <property type="match status" value="1"/>
</dbReference>
<keyword evidence="3" id="KW-0472">Membrane</keyword>
<dbReference type="Gene3D" id="3.40.50.2000">
    <property type="entry name" value="Glycogen Phosphorylase B"/>
    <property type="match status" value="1"/>
</dbReference>
<evidence type="ECO:0000313" key="4">
    <source>
        <dbReference type="EMBL" id="RCK31802.1"/>
    </source>
</evidence>
<accession>A0A367VZI4</accession>
<dbReference type="AlphaFoldDB" id="A0A367VZI4"/>
<dbReference type="RefSeq" id="WP_114104099.1">
    <property type="nucleotide sequence ID" value="NZ_JPWF01000018.1"/>
</dbReference>
<dbReference type="CDD" id="cd01635">
    <property type="entry name" value="Glycosyltransferase_GTB-type"/>
    <property type="match status" value="1"/>
</dbReference>
<proteinExistence type="predicted"/>
<dbReference type="OrthoDB" id="7673816at2"/>
<protein>
    <recommendedName>
        <fullName evidence="6">Glycosyl transferase family 1 domain-containing protein</fullName>
    </recommendedName>
</protein>
<evidence type="ECO:0000256" key="2">
    <source>
        <dbReference type="ARBA" id="ARBA00022679"/>
    </source>
</evidence>
<dbReference type="Proteomes" id="UP000253226">
    <property type="component" value="Unassembled WGS sequence"/>
</dbReference>
<dbReference type="InterPro" id="IPR044525">
    <property type="entry name" value="DGDG1/2"/>
</dbReference>
<keyword evidence="2" id="KW-0808">Transferase</keyword>
<dbReference type="EMBL" id="JPWF01000018">
    <property type="protein sequence ID" value="RCK31802.1"/>
    <property type="molecule type" value="Genomic_DNA"/>
</dbReference>
<name>A0A367VZI4_9PROT</name>
<evidence type="ECO:0000256" key="3">
    <source>
        <dbReference type="ARBA" id="ARBA00023136"/>
    </source>
</evidence>
<evidence type="ECO:0008006" key="6">
    <source>
        <dbReference type="Google" id="ProtNLM"/>
    </source>
</evidence>
<dbReference type="GO" id="GO:0046481">
    <property type="term" value="F:digalactosyldiacylglycerol synthase activity"/>
    <property type="evidence" value="ECO:0007669"/>
    <property type="project" value="InterPro"/>
</dbReference>
<evidence type="ECO:0000256" key="1">
    <source>
        <dbReference type="ARBA" id="ARBA00004370"/>
    </source>
</evidence>
<gene>
    <name evidence="4" type="ORF">TH19_20510</name>
</gene>
<dbReference type="PANTHER" id="PTHR46132:SF1">
    <property type="entry name" value="DIGALACTOSYLDIACYLGLYCEROL SYNTHASE 2, CHLOROPLASTIC"/>
    <property type="match status" value="1"/>
</dbReference>
<organism evidence="4 5">
    <name type="scientific">Thalassospira profundimaris</name>
    <dbReference type="NCBI Taxonomy" id="502049"/>
    <lineage>
        <taxon>Bacteria</taxon>
        <taxon>Pseudomonadati</taxon>
        <taxon>Pseudomonadota</taxon>
        <taxon>Alphaproteobacteria</taxon>
        <taxon>Rhodospirillales</taxon>
        <taxon>Thalassospiraceae</taxon>
        <taxon>Thalassospira</taxon>
    </lineage>
</organism>
<dbReference type="PANTHER" id="PTHR46132">
    <property type="entry name" value="DIGALACTOSYLDIACYLGLYCEROL SYNTHASE 2, CHLOROPLASTIC"/>
    <property type="match status" value="1"/>
</dbReference>
<dbReference type="Pfam" id="PF13692">
    <property type="entry name" value="Glyco_trans_1_4"/>
    <property type="match status" value="1"/>
</dbReference>
<reference evidence="4 5" key="1">
    <citation type="submission" date="2014-07" db="EMBL/GenBank/DDBJ databases">
        <title>Draft genome sequence of Thalassospira profundimaris 35.</title>
        <authorList>
            <person name="Lai Q."/>
            <person name="Shao Z."/>
        </authorList>
    </citation>
    <scope>NUCLEOTIDE SEQUENCE [LARGE SCALE GENOMIC DNA]</scope>
    <source>
        <strain evidence="4 5">35</strain>
    </source>
</reference>
<evidence type="ECO:0000313" key="5">
    <source>
        <dbReference type="Proteomes" id="UP000253226"/>
    </source>
</evidence>
<sequence>MTPDSPLQAPKDQPFDIVVLSTAALPWRTGPSIFSVWHAGGFAKLGHKTALGLPWLDRKSQIKLWGKELFKTRQEQVDWVRKEAEHMNVPALPEIFFFRGVFSKSTYSIFITEDPFKAGPQAKYYVVQEPEHFGWLPVVSPRKDLKADKILGIVMTNYGFYIRRPGRPDRALFAKMVEWRNKQLMRKHTDIIAPLSPAVDLDDLNHPVVRQQVTGVLDSFKTVSPVSEANKGVYFMGRLVWEKALDVVIDTARDLDLAIDIFGEGPHQIEMQERAHRTNAPVHFKGPAYSPWETLADYRVFFNPSLSEVLCSTTAEALVAGRHVVIPDCPANTPFYDLPNVHVYRTVQEIPAAMNKALSTLPLSPSMARERFDWANVCSSIVDLLQSPDAAPISQKAPL</sequence>
<comment type="caution">
    <text evidence="4">The sequence shown here is derived from an EMBL/GenBank/DDBJ whole genome shotgun (WGS) entry which is preliminary data.</text>
</comment>
<comment type="subcellular location">
    <subcellularLocation>
        <location evidence="1">Membrane</location>
    </subcellularLocation>
</comment>